<dbReference type="InterPro" id="IPR024689">
    <property type="entry name" value="Proteasome_bsu_C"/>
</dbReference>
<evidence type="ECO:0000313" key="6">
    <source>
        <dbReference type="Proteomes" id="UP000719412"/>
    </source>
</evidence>
<evidence type="ECO:0000256" key="2">
    <source>
        <dbReference type="SAM" id="MobiDB-lite"/>
    </source>
</evidence>
<dbReference type="InterPro" id="IPR006636">
    <property type="entry name" value="STI1_HS-bd"/>
</dbReference>
<organism evidence="5 6">
    <name type="scientific">Tenebrio molitor</name>
    <name type="common">Yellow mealworm beetle</name>
    <dbReference type="NCBI Taxonomy" id="7067"/>
    <lineage>
        <taxon>Eukaryota</taxon>
        <taxon>Metazoa</taxon>
        <taxon>Ecdysozoa</taxon>
        <taxon>Arthropoda</taxon>
        <taxon>Hexapoda</taxon>
        <taxon>Insecta</taxon>
        <taxon>Pterygota</taxon>
        <taxon>Neoptera</taxon>
        <taxon>Endopterygota</taxon>
        <taxon>Coleoptera</taxon>
        <taxon>Polyphaga</taxon>
        <taxon>Cucujiformia</taxon>
        <taxon>Tenebrionidae</taxon>
        <taxon>Tenebrio</taxon>
    </lineage>
</organism>
<dbReference type="GO" id="GO:0005839">
    <property type="term" value="C:proteasome core complex"/>
    <property type="evidence" value="ECO:0007669"/>
    <property type="project" value="InterPro"/>
</dbReference>
<dbReference type="SUPFAM" id="SSF54236">
    <property type="entry name" value="Ubiquitin-like"/>
    <property type="match status" value="1"/>
</dbReference>
<reference evidence="5" key="1">
    <citation type="journal article" date="2020" name="J Insects Food Feed">
        <title>The yellow mealworm (Tenebrio molitor) genome: a resource for the emerging insects as food and feed industry.</title>
        <authorList>
            <person name="Eriksson T."/>
            <person name="Andere A."/>
            <person name="Kelstrup H."/>
            <person name="Emery V."/>
            <person name="Picard C."/>
        </authorList>
    </citation>
    <scope>NUCLEOTIDE SEQUENCE</scope>
    <source>
        <strain evidence="5">Stoneville</strain>
        <tissue evidence="5">Whole head</tissue>
    </source>
</reference>
<dbReference type="FunFam" id="1.10.8.10:FF:000077">
    <property type="entry name" value="Ubiquilin like"/>
    <property type="match status" value="1"/>
</dbReference>
<evidence type="ECO:0000256" key="1">
    <source>
        <dbReference type="ARBA" id="ARBA00074668"/>
    </source>
</evidence>
<dbReference type="FunFam" id="1.10.260.100:FF:000001">
    <property type="entry name" value="Ubiquilin 1"/>
    <property type="match status" value="1"/>
</dbReference>
<feature type="domain" description="UBA" evidence="3">
    <location>
        <begin position="465"/>
        <end position="509"/>
    </location>
</feature>
<dbReference type="Pfam" id="PF00240">
    <property type="entry name" value="ubiquitin"/>
    <property type="match status" value="1"/>
</dbReference>
<accession>A0A8J6HA28</accession>
<reference evidence="5" key="2">
    <citation type="submission" date="2021-08" db="EMBL/GenBank/DDBJ databases">
        <authorList>
            <person name="Eriksson T."/>
        </authorList>
    </citation>
    <scope>NUCLEOTIDE SEQUENCE</scope>
    <source>
        <strain evidence="5">Stoneville</strain>
        <tissue evidence="5">Whole head</tissue>
    </source>
</reference>
<dbReference type="InterPro" id="IPR029071">
    <property type="entry name" value="Ubiquitin-like_domsf"/>
</dbReference>
<dbReference type="CDD" id="cd14399">
    <property type="entry name" value="UBA_PLICs"/>
    <property type="match status" value="1"/>
</dbReference>
<dbReference type="InterPro" id="IPR015940">
    <property type="entry name" value="UBA"/>
</dbReference>
<feature type="region of interest" description="Disordered" evidence="2">
    <location>
        <begin position="412"/>
        <end position="443"/>
    </location>
</feature>
<gene>
    <name evidence="5" type="ORF">GEV33_011920</name>
</gene>
<dbReference type="Gene3D" id="1.10.8.10">
    <property type="entry name" value="DNA helicase RuvA subunit, C-terminal domain"/>
    <property type="match status" value="1"/>
</dbReference>
<dbReference type="Gene3D" id="3.60.20.10">
    <property type="entry name" value="Glutamine Phosphoribosylpyrophosphate, subunit 1, domain 1"/>
    <property type="match status" value="1"/>
</dbReference>
<dbReference type="Gene3D" id="1.10.260.100">
    <property type="match status" value="1"/>
</dbReference>
<dbReference type="GO" id="GO:0006511">
    <property type="term" value="P:ubiquitin-dependent protein catabolic process"/>
    <property type="evidence" value="ECO:0007669"/>
    <property type="project" value="TreeGrafter"/>
</dbReference>
<dbReference type="Pfam" id="PF12465">
    <property type="entry name" value="Pr_beta_C"/>
    <property type="match status" value="1"/>
</dbReference>
<dbReference type="SMART" id="SM00727">
    <property type="entry name" value="STI1"/>
    <property type="match status" value="3"/>
</dbReference>
<proteinExistence type="predicted"/>
<dbReference type="Gene3D" id="3.10.20.90">
    <property type="entry name" value="Phosphatidylinositol 3-kinase Catalytic Subunit, Chain A, domain 1"/>
    <property type="match status" value="1"/>
</dbReference>
<comment type="caution">
    <text evidence="5">The sequence shown here is derived from an EMBL/GenBank/DDBJ whole genome shotgun (WGS) entry which is preliminary data.</text>
</comment>
<feature type="region of interest" description="Disordered" evidence="2">
    <location>
        <begin position="273"/>
        <end position="308"/>
    </location>
</feature>
<keyword evidence="6" id="KW-1185">Reference proteome</keyword>
<dbReference type="InterPro" id="IPR000626">
    <property type="entry name" value="Ubiquitin-like_dom"/>
</dbReference>
<dbReference type="SMART" id="SM00213">
    <property type="entry name" value="UBQ"/>
    <property type="match status" value="1"/>
</dbReference>
<dbReference type="SUPFAM" id="SSF56235">
    <property type="entry name" value="N-terminal nucleophile aminohydrolases (Ntn hydrolases)"/>
    <property type="match status" value="1"/>
</dbReference>
<dbReference type="Pfam" id="PF23195">
    <property type="entry name" value="UBQLN1"/>
    <property type="match status" value="1"/>
</dbReference>
<dbReference type="GO" id="GO:0031593">
    <property type="term" value="F:polyubiquitin modification-dependent protein binding"/>
    <property type="evidence" value="ECO:0007669"/>
    <property type="project" value="TreeGrafter"/>
</dbReference>
<dbReference type="InterPro" id="IPR001353">
    <property type="entry name" value="Proteasome_sua/b"/>
</dbReference>
<dbReference type="GO" id="GO:0005829">
    <property type="term" value="C:cytosol"/>
    <property type="evidence" value="ECO:0007669"/>
    <property type="project" value="TreeGrafter"/>
</dbReference>
<dbReference type="InterPro" id="IPR029055">
    <property type="entry name" value="Ntn_hydrolases_N"/>
</dbReference>
<sequence>MADENIDTPETANKSNEEKPPDGEQSIKKINVTVKSQKQKEVFEVEESLDVKSFKELIAKKFNAESNRLNLIFAGKILKDNDTLLQHNIRDGLTVHLVVKATTTPDSTSTRPPADGAESQFMFNSLGGLVGLSSMGMNSSNLVEIQQRLQRELQNNPALLQLYLDNPLTQSLMNDPEHMRTLITSNPQMQELLERNPEISHMLNNPELLRQTMELARNPSVYQELLRSNDRAMANLESIPGGYNALQRMYRDIQEPMLTSLTEQFTQNPFAGLAENSTAPNQPQDTRSVPNPWTGQANSGSQNRSMASVMQQMLENSDLMQNMLSAPYMQSMLSALTADPNMANALLSENPLLAGNPVLQEQIRNMMPQFLQQLQNPDMQNVLSNPQALNAIMQIQQGMETLRQTAPNLLNPTGTSTTAAETVTSTTTNNTTTRTAPTTTPPTDTFSEFMARMVAGMNSQSENLPPEERYQAQLEQLTSMGFTNREANLQALVATFGDVSAAIERLLLSFDEDGTDKAKDTPAVIATESVHVNLERSISKPSENNVAVLDPKPMRNVELPVATVEPIRQGFSNGDIIVTLLPVNTRLPWITPAQFRPELVPEELMAQGLTVITANQMLKQYLFRYQGHIGAALVLGGVDSTGPHLYSIYPHGSTDKLPYTTMGSGSLAAMAVFESRWKPGLEEEEGVKLVRDAIAAGIFNDLGSGSNVDVCVIRKGSVDYRRTYDEANKKGVRQSSYLYPKGTTSVLSSKVINVDVVDVAVHHVEPEHMDTA</sequence>
<evidence type="ECO:0000259" key="3">
    <source>
        <dbReference type="PROSITE" id="PS50030"/>
    </source>
</evidence>
<dbReference type="Proteomes" id="UP000719412">
    <property type="component" value="Unassembled WGS sequence"/>
</dbReference>
<protein>
    <recommendedName>
        <fullName evidence="1">Ubiquilin-like protein</fullName>
    </recommendedName>
</protein>
<evidence type="ECO:0000313" key="5">
    <source>
        <dbReference type="EMBL" id="KAH0810870.1"/>
    </source>
</evidence>
<dbReference type="EMBL" id="JABDTM020027211">
    <property type="protein sequence ID" value="KAH0810870.1"/>
    <property type="molecule type" value="Genomic_DNA"/>
</dbReference>
<dbReference type="SMART" id="SM00165">
    <property type="entry name" value="UBA"/>
    <property type="match status" value="1"/>
</dbReference>
<dbReference type="InterPro" id="IPR009060">
    <property type="entry name" value="UBA-like_sf"/>
</dbReference>
<name>A0A8J6HA28_TENMO</name>
<feature type="compositionally biased region" description="Basic and acidic residues" evidence="2">
    <location>
        <begin position="15"/>
        <end position="27"/>
    </location>
</feature>
<dbReference type="SUPFAM" id="SSF46934">
    <property type="entry name" value="UBA-like"/>
    <property type="match status" value="1"/>
</dbReference>
<dbReference type="FunFam" id="3.10.20.90:FF:000095">
    <property type="entry name" value="Ubiquilin 4"/>
    <property type="match status" value="1"/>
</dbReference>
<dbReference type="PANTHER" id="PTHR10677:SF3">
    <property type="entry name" value="FI07626P-RELATED"/>
    <property type="match status" value="1"/>
</dbReference>
<evidence type="ECO:0000259" key="4">
    <source>
        <dbReference type="PROSITE" id="PS50053"/>
    </source>
</evidence>
<dbReference type="AlphaFoldDB" id="A0A8J6HA28"/>
<dbReference type="PROSITE" id="PS50030">
    <property type="entry name" value="UBA"/>
    <property type="match status" value="1"/>
</dbReference>
<feature type="domain" description="Ubiquitin-like" evidence="4">
    <location>
        <begin position="30"/>
        <end position="104"/>
    </location>
</feature>
<dbReference type="PROSITE" id="PS50053">
    <property type="entry name" value="UBIQUITIN_2"/>
    <property type="match status" value="1"/>
</dbReference>
<dbReference type="Pfam" id="PF00227">
    <property type="entry name" value="Proteasome"/>
    <property type="match status" value="1"/>
</dbReference>
<dbReference type="Pfam" id="PF00627">
    <property type="entry name" value="UBA"/>
    <property type="match status" value="1"/>
</dbReference>
<feature type="region of interest" description="Disordered" evidence="2">
    <location>
        <begin position="1"/>
        <end position="28"/>
    </location>
</feature>
<dbReference type="PANTHER" id="PTHR10677">
    <property type="entry name" value="UBIQUILIN"/>
    <property type="match status" value="1"/>
</dbReference>
<dbReference type="CDD" id="cd01808">
    <property type="entry name" value="Ubl_PLICs"/>
    <property type="match status" value="1"/>
</dbReference>
<dbReference type="InterPro" id="IPR015496">
    <property type="entry name" value="Ubiquilin"/>
</dbReference>